<reference evidence="3" key="1">
    <citation type="journal article" date="2020" name="mSystems">
        <title>Genome- and Community-Level Interaction Insights into Carbon Utilization and Element Cycling Functions of Hydrothermarchaeota in Hydrothermal Sediment.</title>
        <authorList>
            <person name="Zhou Z."/>
            <person name="Liu Y."/>
            <person name="Xu W."/>
            <person name="Pan J."/>
            <person name="Luo Z.H."/>
            <person name="Li M."/>
        </authorList>
    </citation>
    <scope>NUCLEOTIDE SEQUENCE [LARGE SCALE GENOMIC DNA]</scope>
    <source>
        <strain evidence="3">HyVt-386</strain>
    </source>
</reference>
<evidence type="ECO:0000259" key="2">
    <source>
        <dbReference type="Pfam" id="PF13439"/>
    </source>
</evidence>
<dbReference type="InterPro" id="IPR028098">
    <property type="entry name" value="Glyco_trans_4-like_N"/>
</dbReference>
<dbReference type="AlphaFoldDB" id="A0A7J2S2R9"/>
<evidence type="ECO:0000259" key="1">
    <source>
        <dbReference type="Pfam" id="PF00534"/>
    </source>
</evidence>
<protein>
    <submittedName>
        <fullName evidence="3">Glycosyltransferase family 1 protein</fullName>
    </submittedName>
</protein>
<sequence length="383" mass="43892">MRIALFSWESLHSIKVGGMGVHVSKLAEALARCGNEAHLFTRIGDGQRRYEEIEGVHYHRCPFDLNPDFVAEIRNMCGSFAYHFFEVERVFGAFDVIHGHDWLTVHALEWIKQVRDVPAVMTFHSTEYGRCGNNLYEGRSRTIRDIEWWGGYIADRIITVSSNLKSEIEWLFSIPDYKVEVVPNGIDSRWFRVDIGKDEAKGSYGVGVDDPTCLFVGRMNHQKGPDLLVEAIPHLVHEFPDAKFLWVGDGYLRGEVERRAWDLGVHDACRFLGYVSEDELLRAYAAADTVCVPSRNEPFGIVVLEAWSLENPVVVTHNGFDFVEHGRDGLKVYSWPDSLRWGLREIFSNPGYGELMGRNGRRKAEAFSWDRVAEKTLEVYRRC</sequence>
<feature type="domain" description="Glycosyltransferase subfamily 4-like N-terminal" evidence="2">
    <location>
        <begin position="16"/>
        <end position="188"/>
    </location>
</feature>
<dbReference type="PANTHER" id="PTHR45947:SF3">
    <property type="entry name" value="SULFOQUINOVOSYL TRANSFERASE SQD2"/>
    <property type="match status" value="1"/>
</dbReference>
<dbReference type="GO" id="GO:0016757">
    <property type="term" value="F:glycosyltransferase activity"/>
    <property type="evidence" value="ECO:0007669"/>
    <property type="project" value="InterPro"/>
</dbReference>
<proteinExistence type="predicted"/>
<dbReference type="Gene3D" id="3.40.50.2000">
    <property type="entry name" value="Glycogen Phosphorylase B"/>
    <property type="match status" value="2"/>
</dbReference>
<organism evidence="3">
    <name type="scientific">Candidatus Syntropharchaeum butanivorans</name>
    <dbReference type="NCBI Taxonomy" id="1839936"/>
    <lineage>
        <taxon>Archaea</taxon>
        <taxon>Methanobacteriati</taxon>
        <taxon>Methanobacteriota</taxon>
        <taxon>Stenosarchaea group</taxon>
        <taxon>Methanomicrobia</taxon>
        <taxon>Methanosarcinales</taxon>
        <taxon>ANME-2 cluster</taxon>
        <taxon>Candidatus Syntropharchaeum</taxon>
    </lineage>
</organism>
<dbReference type="InterPro" id="IPR050194">
    <property type="entry name" value="Glycosyltransferase_grp1"/>
</dbReference>
<name>A0A7J2S2R9_9EURY</name>
<dbReference type="EMBL" id="DRIE01000126">
    <property type="protein sequence ID" value="HEC57761.1"/>
    <property type="molecule type" value="Genomic_DNA"/>
</dbReference>
<evidence type="ECO:0000313" key="3">
    <source>
        <dbReference type="EMBL" id="HEC57761.1"/>
    </source>
</evidence>
<dbReference type="PANTHER" id="PTHR45947">
    <property type="entry name" value="SULFOQUINOVOSYL TRANSFERASE SQD2"/>
    <property type="match status" value="1"/>
</dbReference>
<dbReference type="SUPFAM" id="SSF53756">
    <property type="entry name" value="UDP-Glycosyltransferase/glycogen phosphorylase"/>
    <property type="match status" value="1"/>
</dbReference>
<dbReference type="Pfam" id="PF00534">
    <property type="entry name" value="Glycos_transf_1"/>
    <property type="match status" value="1"/>
</dbReference>
<dbReference type="Pfam" id="PF13439">
    <property type="entry name" value="Glyco_transf_4"/>
    <property type="match status" value="1"/>
</dbReference>
<dbReference type="CDD" id="cd03801">
    <property type="entry name" value="GT4_PimA-like"/>
    <property type="match status" value="1"/>
</dbReference>
<accession>A0A7J2S2R9</accession>
<dbReference type="InterPro" id="IPR001296">
    <property type="entry name" value="Glyco_trans_1"/>
</dbReference>
<gene>
    <name evidence="3" type="ORF">ENI32_07835</name>
</gene>
<feature type="domain" description="Glycosyl transferase family 1" evidence="1">
    <location>
        <begin position="198"/>
        <end position="362"/>
    </location>
</feature>
<comment type="caution">
    <text evidence="3">The sequence shown here is derived from an EMBL/GenBank/DDBJ whole genome shotgun (WGS) entry which is preliminary data.</text>
</comment>
<dbReference type="Proteomes" id="UP000885936">
    <property type="component" value="Unassembled WGS sequence"/>
</dbReference>